<dbReference type="InterPro" id="IPR001296">
    <property type="entry name" value="Glyco_trans_1"/>
</dbReference>
<dbReference type="AlphaFoldDB" id="A0A803GC97"/>
<dbReference type="GO" id="GO:1901135">
    <property type="term" value="P:carbohydrate derivative metabolic process"/>
    <property type="evidence" value="ECO:0007669"/>
    <property type="project" value="UniProtKB-ARBA"/>
</dbReference>
<proteinExistence type="predicted"/>
<organism evidence="3 4">
    <name type="scientific">Candidatus Erwinia haradaeae</name>
    <dbReference type="NCBI Taxonomy" id="1922217"/>
    <lineage>
        <taxon>Bacteria</taxon>
        <taxon>Pseudomonadati</taxon>
        <taxon>Pseudomonadota</taxon>
        <taxon>Gammaproteobacteria</taxon>
        <taxon>Enterobacterales</taxon>
        <taxon>Erwiniaceae</taxon>
        <taxon>Erwinia</taxon>
    </lineage>
</organism>
<dbReference type="PANTHER" id="PTHR12526">
    <property type="entry name" value="GLYCOSYLTRANSFERASE"/>
    <property type="match status" value="1"/>
</dbReference>
<dbReference type="Pfam" id="PF13439">
    <property type="entry name" value="Glyco_transf_4"/>
    <property type="match status" value="1"/>
</dbReference>
<feature type="domain" description="Glycosyl transferase family 1" evidence="1">
    <location>
        <begin position="199"/>
        <end position="343"/>
    </location>
</feature>
<dbReference type="EMBL" id="LR217737">
    <property type="protein sequence ID" value="VFP87570.1"/>
    <property type="molecule type" value="Genomic_DNA"/>
</dbReference>
<evidence type="ECO:0000259" key="2">
    <source>
        <dbReference type="Pfam" id="PF13439"/>
    </source>
</evidence>
<gene>
    <name evidence="3" type="ORF">ERCIPICE3303_174</name>
</gene>
<protein>
    <submittedName>
        <fullName evidence="3">Glycosyl transferase group 1 family protein</fullName>
    </submittedName>
</protein>
<keyword evidence="3" id="KW-0808">Transferase</keyword>
<dbReference type="InterPro" id="IPR028098">
    <property type="entry name" value="Glyco_trans_4-like_N"/>
</dbReference>
<evidence type="ECO:0000313" key="3">
    <source>
        <dbReference type="EMBL" id="VFP87570.1"/>
    </source>
</evidence>
<accession>A0A803GC97</accession>
<dbReference type="OrthoDB" id="9792269at2"/>
<dbReference type="GO" id="GO:0016757">
    <property type="term" value="F:glycosyltransferase activity"/>
    <property type="evidence" value="ECO:0007669"/>
    <property type="project" value="InterPro"/>
</dbReference>
<dbReference type="CDD" id="cd03811">
    <property type="entry name" value="GT4_GT28_WabH-like"/>
    <property type="match status" value="1"/>
</dbReference>
<dbReference type="Proteomes" id="UP000294289">
    <property type="component" value="Chromosome"/>
</dbReference>
<dbReference type="SUPFAM" id="SSF53756">
    <property type="entry name" value="UDP-Glycosyltransferase/glycogen phosphorylase"/>
    <property type="match status" value="1"/>
</dbReference>
<dbReference type="PANTHER" id="PTHR12526:SF638">
    <property type="entry name" value="SPORE COAT PROTEIN SA"/>
    <property type="match status" value="1"/>
</dbReference>
<evidence type="ECO:0000313" key="4">
    <source>
        <dbReference type="Proteomes" id="UP000294289"/>
    </source>
</evidence>
<reference evidence="3 4" key="1">
    <citation type="submission" date="2019-02" db="EMBL/GenBank/DDBJ databases">
        <authorList>
            <person name="Manzano-Marin A."/>
            <person name="Manzano-Marin A."/>
        </authorList>
    </citation>
    <scope>NUCLEOTIDE SEQUENCE [LARGE SCALE GENOMIC DNA]</scope>
    <source>
        <strain evidence="3 4">ErCipiceae</strain>
    </source>
</reference>
<evidence type="ECO:0000259" key="1">
    <source>
        <dbReference type="Pfam" id="PF00534"/>
    </source>
</evidence>
<dbReference type="RefSeq" id="WP_157990867.1">
    <property type="nucleotide sequence ID" value="NZ_LR217737.1"/>
</dbReference>
<name>A0A803GC97_9GAMM</name>
<dbReference type="Gene3D" id="3.40.50.2000">
    <property type="entry name" value="Glycogen Phosphorylase B"/>
    <property type="match status" value="2"/>
</dbReference>
<sequence length="370" mass="41728">MRILMIIDGLPGGGAEKVVLTLCQGMQILGHEISLLSLRNVCHYPIPVGIGYEVLGNINRSLSWLRLLTKSQQQSHQLKKIIQQKETKEGQFDLIFSHLHQTDRIVTRANLLSEKNIWYCVHSILSASYLEQRHTISRWIKKTKIIKIYQGKNILSVSKSVEEDLILNLSILPNQRAIINNPFKINYILNQANQHCRLPQKPYLIHVGRFHPNKRHDRLLEAYAQSNIPAVLVLVGTGNKKQINKIRTLIEQMSLSEKIILTGFQSNPYPLIKNAAMLILSSDSEGFGNVLVEALICGTPVVSTRCPGGPEEILKDAGVDRALADLNADSLAKKMIETYLSPPPPLNLQKLIQYDFLPICKKYLNLAKLK</sequence>
<feature type="domain" description="Glycosyltransferase subfamily 4-like N-terminal" evidence="2">
    <location>
        <begin position="13"/>
        <end position="182"/>
    </location>
</feature>
<dbReference type="Pfam" id="PF00534">
    <property type="entry name" value="Glycos_transf_1"/>
    <property type="match status" value="1"/>
</dbReference>